<dbReference type="Proteomes" id="UP000008138">
    <property type="component" value="Chromosome"/>
</dbReference>
<dbReference type="RefSeq" id="WP_013679911.1">
    <property type="nucleotide sequence ID" value="NC_015315.1"/>
</dbReference>
<dbReference type="AlphaFoldDB" id="F2L093"/>
<accession>F2L093</accession>
<dbReference type="OrthoDB" id="28420at2157"/>
<name>F2L093_THEU7</name>
<dbReference type="KEGG" id="tuz:TUZN_1095"/>
<dbReference type="STRING" id="999630.TUZN_1095"/>
<reference key="2">
    <citation type="submission" date="2011-03" db="EMBL/GenBank/DDBJ databases">
        <title>Complete genome sequence of the thermoacidophilic crenarchaeon Thermoproteus uzoniensis 768-20.</title>
        <authorList>
            <person name="Mardanov A.V."/>
            <person name="Gumerov V.M."/>
            <person name="Beletsky A.V."/>
            <person name="Prokofeva M.I."/>
            <person name="Bonch-Osmolovskaya E.A."/>
            <person name="Ravin N.V."/>
            <person name="Skryabin K.G."/>
        </authorList>
    </citation>
    <scope>NUCLEOTIDE SEQUENCE</scope>
    <source>
        <strain>768-20</strain>
    </source>
</reference>
<dbReference type="HOGENOM" id="CLU_183486_0_0_2"/>
<reference evidence="1 2" key="1">
    <citation type="journal article" date="2011" name="J. Bacteriol.">
        <title>Complete genome sequence of the thermoacidophilic crenarchaeon Thermoproteus uzoniensis 768-20.</title>
        <authorList>
            <person name="Mardanov A.V."/>
            <person name="Gumerov V.M."/>
            <person name="Beletsky A.V."/>
            <person name="Prokofeva M.I."/>
            <person name="Bonch-Osmolovskaya E.A."/>
            <person name="Ravin N.V."/>
            <person name="Skryabin K.G."/>
        </authorList>
    </citation>
    <scope>NUCLEOTIDE SEQUENCE [LARGE SCALE GENOMIC DNA]</scope>
    <source>
        <strain evidence="1 2">768-20</strain>
    </source>
</reference>
<sequence length="100" mass="10675">MIRVRVADAAKCVEDRVLDIVCTCNLSALAISESGTVVLPRRFSGRSLKEVEGELCGRCLEVADGVRSYLLAFLTLRMGLEELAKLVAAMCGGSVETPNG</sequence>
<evidence type="ECO:0000313" key="1">
    <source>
        <dbReference type="EMBL" id="AEA12575.1"/>
    </source>
</evidence>
<gene>
    <name evidence="1" type="ordered locus">TUZN_1095</name>
</gene>
<evidence type="ECO:0000313" key="2">
    <source>
        <dbReference type="Proteomes" id="UP000008138"/>
    </source>
</evidence>
<proteinExistence type="predicted"/>
<organism evidence="1 2">
    <name type="scientific">Thermoproteus uzoniensis (strain 768-20)</name>
    <dbReference type="NCBI Taxonomy" id="999630"/>
    <lineage>
        <taxon>Archaea</taxon>
        <taxon>Thermoproteota</taxon>
        <taxon>Thermoprotei</taxon>
        <taxon>Thermoproteales</taxon>
        <taxon>Thermoproteaceae</taxon>
        <taxon>Thermoproteus</taxon>
    </lineage>
</organism>
<dbReference type="EMBL" id="CP002590">
    <property type="protein sequence ID" value="AEA12575.1"/>
    <property type="molecule type" value="Genomic_DNA"/>
</dbReference>
<dbReference type="eggNOG" id="arCOG04015">
    <property type="taxonomic scope" value="Archaea"/>
</dbReference>
<keyword evidence="2" id="KW-1185">Reference proteome</keyword>
<dbReference type="GeneID" id="10360624"/>
<protein>
    <submittedName>
        <fullName evidence="1">Uncharacterized protein</fullName>
    </submittedName>
</protein>